<evidence type="ECO:0000313" key="4">
    <source>
        <dbReference type="Proteomes" id="UP000315400"/>
    </source>
</evidence>
<reference evidence="3 4" key="1">
    <citation type="submission" date="2019-06" db="EMBL/GenBank/DDBJ databases">
        <title>Metagenome assembled Genome of Spiribacter salinus SL48-SHIP from the microbial mat of Salt Lake 48 (Novosibirsk region, Russia).</title>
        <authorList>
            <person name="Shipova A."/>
            <person name="Rozanov A.S."/>
            <person name="Bryanskaya A.V."/>
            <person name="Peltek S.E."/>
        </authorList>
    </citation>
    <scope>NUCLEOTIDE SEQUENCE [LARGE SCALE GENOMIC DNA]</scope>
    <source>
        <strain evidence="3">SL48-SHIP-2</strain>
    </source>
</reference>
<name>A0A540VSN6_9GAMM</name>
<proteinExistence type="predicted"/>
<gene>
    <name evidence="3" type="ORF">FKY71_06835</name>
</gene>
<dbReference type="Pfam" id="PF11784">
    <property type="entry name" value="DUF3320"/>
    <property type="match status" value="1"/>
</dbReference>
<dbReference type="Proteomes" id="UP000315400">
    <property type="component" value="Unassembled WGS sequence"/>
</dbReference>
<sequence>MMRSYGGFDGVIALYEELVTAPDQAATGDALYPGWNQPAQAWAPDLGAITPYVAVSPETLALDGFGDFHAIPEDRLKAAIERTVAVEGPLHFEVLADRLLNAADVGRLGRRIRERIQAILDALAQAGRLEQAGPFAGTLAQYRQPRYRDWSEAPEKTRVLDYVSDAELKTVLFRAVLANAPVAPEQAMNDGLAAIGFPRLTEAAQTRLAEPLNALCAAECLETKTDVLHPGRQAFQRRRESPERHSDDHSGN</sequence>
<evidence type="ECO:0000313" key="3">
    <source>
        <dbReference type="EMBL" id="TQE99769.1"/>
    </source>
</evidence>
<feature type="compositionally biased region" description="Basic and acidic residues" evidence="1">
    <location>
        <begin position="237"/>
        <end position="252"/>
    </location>
</feature>
<evidence type="ECO:0000259" key="2">
    <source>
        <dbReference type="Pfam" id="PF11784"/>
    </source>
</evidence>
<dbReference type="InterPro" id="IPR021754">
    <property type="entry name" value="DUF3320"/>
</dbReference>
<protein>
    <submittedName>
        <fullName evidence="3">DUF3320 domain-containing protein</fullName>
    </submittedName>
</protein>
<feature type="region of interest" description="Disordered" evidence="1">
    <location>
        <begin position="231"/>
        <end position="252"/>
    </location>
</feature>
<dbReference type="AlphaFoldDB" id="A0A540VSN6"/>
<dbReference type="STRING" id="1260251.SPISAL_04900"/>
<dbReference type="EMBL" id="VIFK01000040">
    <property type="protein sequence ID" value="TQE99769.1"/>
    <property type="molecule type" value="Genomic_DNA"/>
</dbReference>
<organism evidence="3 4">
    <name type="scientific">Spiribacter salinus</name>
    <dbReference type="NCBI Taxonomy" id="1335746"/>
    <lineage>
        <taxon>Bacteria</taxon>
        <taxon>Pseudomonadati</taxon>
        <taxon>Pseudomonadota</taxon>
        <taxon>Gammaproteobacteria</taxon>
        <taxon>Chromatiales</taxon>
        <taxon>Ectothiorhodospiraceae</taxon>
        <taxon>Spiribacter</taxon>
    </lineage>
</organism>
<accession>A0A540VSN6</accession>
<comment type="caution">
    <text evidence="3">The sequence shown here is derived from an EMBL/GenBank/DDBJ whole genome shotgun (WGS) entry which is preliminary data.</text>
</comment>
<evidence type="ECO:0000256" key="1">
    <source>
        <dbReference type="SAM" id="MobiDB-lite"/>
    </source>
</evidence>
<feature type="domain" description="DUF3320" evidence="2">
    <location>
        <begin position="67"/>
        <end position="114"/>
    </location>
</feature>